<proteinExistence type="predicted"/>
<dbReference type="AlphaFoldDB" id="A0A498HTX9"/>
<name>A0A498HTX9_MALDO</name>
<keyword evidence="2" id="KW-1185">Reference proteome</keyword>
<dbReference type="PANTHER" id="PTHR21529">
    <property type="entry name" value="MAMMARY TURMOR VIRUS RECEPTOR HOMOLOG 1, 2 MTVR1, 2"/>
    <property type="match status" value="1"/>
</dbReference>
<gene>
    <name evidence="1" type="ORF">DVH24_012275</name>
</gene>
<dbReference type="PANTHER" id="PTHR21529:SF4">
    <property type="entry name" value="TPR AND ANKYRIN REPEAT-CONTAINING PROTEIN 1"/>
    <property type="match status" value="1"/>
</dbReference>
<dbReference type="Proteomes" id="UP000290289">
    <property type="component" value="Chromosome 15"/>
</dbReference>
<organism evidence="1 2">
    <name type="scientific">Malus domestica</name>
    <name type="common">Apple</name>
    <name type="synonym">Pyrus malus</name>
    <dbReference type="NCBI Taxonomy" id="3750"/>
    <lineage>
        <taxon>Eukaryota</taxon>
        <taxon>Viridiplantae</taxon>
        <taxon>Streptophyta</taxon>
        <taxon>Embryophyta</taxon>
        <taxon>Tracheophyta</taxon>
        <taxon>Spermatophyta</taxon>
        <taxon>Magnoliopsida</taxon>
        <taxon>eudicotyledons</taxon>
        <taxon>Gunneridae</taxon>
        <taxon>Pentapetalae</taxon>
        <taxon>rosids</taxon>
        <taxon>fabids</taxon>
        <taxon>Rosales</taxon>
        <taxon>Rosaceae</taxon>
        <taxon>Amygdaloideae</taxon>
        <taxon>Maleae</taxon>
        <taxon>Malus</taxon>
    </lineage>
</organism>
<sequence length="297" mass="34117">MDSNEFELAPSCPPFRMSVLNLLLKLSGGWRPRKQNVQTISGGSSAILRQYEVEGLYVVCSIDIVKEMKYIQVLKIWDILPLEDIPILTNRFIQMVSSIFAMRHVLRVIWKFLKAGHPIWIFPPPRFKDPSNTDAESDLVSDASDGRRYVENSQVSESLLLKKFYSLSSGVVNHFLSDRAGRELDLPFEVTDQEMEISLYQRITELLYVYSFACGGSDSTEKSLIDMADFDEEESQFKDIKDSFQDGSPKSYPLVITFHEFLMMLHCGCWNTWSRSIGRLKIHCYSSLISFSSHIHQ</sequence>
<accession>A0A498HTX9</accession>
<protein>
    <submittedName>
        <fullName evidence="1">Uncharacterized protein</fullName>
    </submittedName>
</protein>
<dbReference type="InterPro" id="IPR039904">
    <property type="entry name" value="TRANK1"/>
</dbReference>
<evidence type="ECO:0000313" key="1">
    <source>
        <dbReference type="EMBL" id="RXH72591.1"/>
    </source>
</evidence>
<evidence type="ECO:0000313" key="2">
    <source>
        <dbReference type="Proteomes" id="UP000290289"/>
    </source>
</evidence>
<reference evidence="1 2" key="1">
    <citation type="submission" date="2018-10" db="EMBL/GenBank/DDBJ databases">
        <title>A high-quality apple genome assembly.</title>
        <authorList>
            <person name="Hu J."/>
        </authorList>
    </citation>
    <scope>NUCLEOTIDE SEQUENCE [LARGE SCALE GENOMIC DNA]</scope>
    <source>
        <strain evidence="2">cv. HFTH1</strain>
        <tissue evidence="1">Young leaf</tissue>
    </source>
</reference>
<dbReference type="EMBL" id="RDQH01000341">
    <property type="protein sequence ID" value="RXH72591.1"/>
    <property type="molecule type" value="Genomic_DNA"/>
</dbReference>
<comment type="caution">
    <text evidence="1">The sequence shown here is derived from an EMBL/GenBank/DDBJ whole genome shotgun (WGS) entry which is preliminary data.</text>
</comment>